<proteinExistence type="predicted"/>
<evidence type="ECO:0000313" key="3">
    <source>
        <dbReference type="Proteomes" id="UP000194161"/>
    </source>
</evidence>
<protein>
    <recommendedName>
        <fullName evidence="1">EAL domain-containing protein</fullName>
    </recommendedName>
</protein>
<keyword evidence="3" id="KW-1185">Reference proteome</keyword>
<evidence type="ECO:0000259" key="1">
    <source>
        <dbReference type="PROSITE" id="PS50883"/>
    </source>
</evidence>
<dbReference type="CDD" id="cd01948">
    <property type="entry name" value="EAL"/>
    <property type="match status" value="1"/>
</dbReference>
<dbReference type="GO" id="GO:0071111">
    <property type="term" value="F:cyclic-guanylate-specific phosphodiesterase activity"/>
    <property type="evidence" value="ECO:0007669"/>
    <property type="project" value="InterPro"/>
</dbReference>
<reference evidence="2 3" key="1">
    <citation type="submission" date="2017-05" db="EMBL/GenBank/DDBJ databases">
        <title>Complete and WGS of Bordetella genogroups.</title>
        <authorList>
            <person name="Spilker T."/>
            <person name="LiPuma J."/>
        </authorList>
    </citation>
    <scope>NUCLEOTIDE SEQUENCE [LARGE SCALE GENOMIC DNA]</scope>
    <source>
        <strain evidence="2 3">AU7206</strain>
    </source>
</reference>
<dbReference type="Pfam" id="PF00563">
    <property type="entry name" value="EAL"/>
    <property type="match status" value="1"/>
</dbReference>
<name>A0A1W6Z9E1_9BORD</name>
<dbReference type="Gene3D" id="3.30.70.270">
    <property type="match status" value="1"/>
</dbReference>
<accession>A0A1W6Z9E1</accession>
<dbReference type="InterPro" id="IPR050706">
    <property type="entry name" value="Cyclic-di-GMP_PDE-like"/>
</dbReference>
<dbReference type="PANTHER" id="PTHR33121:SF19">
    <property type="entry name" value="CYCLIC DI-GMP PHOSPHODIESTERASE PA2567"/>
    <property type="match status" value="1"/>
</dbReference>
<evidence type="ECO:0000313" key="2">
    <source>
        <dbReference type="EMBL" id="ARP93862.1"/>
    </source>
</evidence>
<dbReference type="InterPro" id="IPR029787">
    <property type="entry name" value="Nucleotide_cyclase"/>
</dbReference>
<dbReference type="Proteomes" id="UP000194161">
    <property type="component" value="Chromosome"/>
</dbReference>
<dbReference type="InterPro" id="IPR043128">
    <property type="entry name" value="Rev_trsase/Diguanyl_cyclase"/>
</dbReference>
<dbReference type="SUPFAM" id="SSF141868">
    <property type="entry name" value="EAL domain-like"/>
    <property type="match status" value="1"/>
</dbReference>
<organism evidence="2 3">
    <name type="scientific">Bordetella genomosp. 13</name>
    <dbReference type="NCBI Taxonomy" id="463040"/>
    <lineage>
        <taxon>Bacteria</taxon>
        <taxon>Pseudomonadati</taxon>
        <taxon>Pseudomonadota</taxon>
        <taxon>Betaproteobacteria</taxon>
        <taxon>Burkholderiales</taxon>
        <taxon>Alcaligenaceae</taxon>
        <taxon>Bordetella</taxon>
    </lineage>
</organism>
<dbReference type="KEGG" id="bgm:CAL15_05355"/>
<feature type="domain" description="EAL" evidence="1">
    <location>
        <begin position="335"/>
        <end position="589"/>
    </location>
</feature>
<dbReference type="PROSITE" id="PS50883">
    <property type="entry name" value="EAL"/>
    <property type="match status" value="1"/>
</dbReference>
<dbReference type="InterPro" id="IPR035919">
    <property type="entry name" value="EAL_sf"/>
</dbReference>
<dbReference type="STRING" id="463040.CAL15_05355"/>
<gene>
    <name evidence="2" type="ORF">CAL15_05355</name>
</gene>
<dbReference type="Gene3D" id="3.20.20.450">
    <property type="entry name" value="EAL domain"/>
    <property type="match status" value="1"/>
</dbReference>
<dbReference type="EMBL" id="CP021111">
    <property type="protein sequence ID" value="ARP93862.1"/>
    <property type="molecule type" value="Genomic_DNA"/>
</dbReference>
<sequence length="601" mass="65827">MDDSVTTLIDPDSAHPIDFAAGGYYESAAMLAAALFRVPCAVIHIAAHVTEATPYESTRAIPAGVHTDGGACHYSASGYRIDEHGLLVRAADQPPLAGLPVDADDAPMRAFAGRALTDRDGVVMGALMLFDAVHRGALDPSDEMRLAHLAAHLVDRMEILRDFHYRDRLTGLGNRGQFVRDAGIALERPREPGAELWAAMIDVFPLENITRLVVAVGLAQVERAIERMAVRVMAALPPHCKAYRLGLARFGFVCEGGQEDVRRLAAGCVARFESPITVDDDLPLNLAAHAGVLPVRRDQLPQLISALFAVSESARERGVPVGVFDLQLVQRQRRHVLIINSIRGAVNALEQLRLVYQPRERLSDGVWTSVEALVRWRHPLLGDISPAEFVPLLEGTTLMPLLTDWVLDNALRQLSIWRETLPTLKMSINISASDLKRPDFSPSLRRAMQAHAIGSGCLELELTEGSLVRADAATLEMLEGLERCGIEIAVDDFGAGYSNLSQLSKLRYHVLKLDNALVRSVTANQRAAIIVQAIVGLAKQLGHRVVAEGVETEHLRDLSRQWGCDEVQGFFIARPMEVEALSALLGERVERRAAPRRRDAV</sequence>
<dbReference type="InterPro" id="IPR001633">
    <property type="entry name" value="EAL_dom"/>
</dbReference>
<dbReference type="AlphaFoldDB" id="A0A1W6Z9E1"/>
<dbReference type="PANTHER" id="PTHR33121">
    <property type="entry name" value="CYCLIC DI-GMP PHOSPHODIESTERASE PDEF"/>
    <property type="match status" value="1"/>
</dbReference>
<dbReference type="SMART" id="SM00052">
    <property type="entry name" value="EAL"/>
    <property type="match status" value="1"/>
</dbReference>
<dbReference type="SUPFAM" id="SSF55073">
    <property type="entry name" value="Nucleotide cyclase"/>
    <property type="match status" value="1"/>
</dbReference>